<reference evidence="2" key="1">
    <citation type="journal article" date="2018" name="Nat. Microbiol.">
        <title>Leveraging single-cell genomics to expand the fungal tree of life.</title>
        <authorList>
            <person name="Ahrendt S.R."/>
            <person name="Quandt C.A."/>
            <person name="Ciobanu D."/>
            <person name="Clum A."/>
            <person name="Salamov A."/>
            <person name="Andreopoulos B."/>
            <person name="Cheng J.F."/>
            <person name="Woyke T."/>
            <person name="Pelin A."/>
            <person name="Henrissat B."/>
            <person name="Reynolds N.K."/>
            <person name="Benny G.L."/>
            <person name="Smith M.E."/>
            <person name="James T.Y."/>
            <person name="Grigoriev I.V."/>
        </authorList>
    </citation>
    <scope>NUCLEOTIDE SEQUENCE [LARGE SCALE GENOMIC DNA]</scope>
    <source>
        <strain evidence="2">RSA 468</strain>
    </source>
</reference>
<evidence type="ECO:0000313" key="2">
    <source>
        <dbReference type="Proteomes" id="UP000268162"/>
    </source>
</evidence>
<accession>A0A4P9ZMZ5</accession>
<proteinExistence type="predicted"/>
<evidence type="ECO:0008006" key="3">
    <source>
        <dbReference type="Google" id="ProtNLM"/>
    </source>
</evidence>
<keyword evidence="2" id="KW-1185">Reference proteome</keyword>
<dbReference type="EMBL" id="ML003079">
    <property type="protein sequence ID" value="RKP34764.1"/>
    <property type="molecule type" value="Genomic_DNA"/>
</dbReference>
<sequence length="339" mass="37814">MKFIFNYVTLVGYPTGCSDTVVLRDTMPGGFDNECDNAHLANPTERPVCADQAKSRKPFKMLAEGSPQEILGLVGQQLSPLDLAQVAQVSKTTRLVALSNMGYRDAVNAGKYTNPQITELLTHGFRDHEEAIIRGLMHVEFANTMFQELYDKVSYYGVTPRGSPSPLNNQSDIDDRVYHSVVSEIVSALAADRQFDKLGTYIAKIMRSRNRAANMDNFLRLMILEFNLDGLVAEALGAFDFNASYVIRCAQHLGFHQAYQRLINKYGQPQSDFRTNRNLCTALYGAYGMIHLSPRPPGSNGGDTRPSVSFRALRSALPKYLELPESAFEDQIVVEKLIK</sequence>
<name>A0A4P9ZMZ5_9FUNG</name>
<dbReference type="AlphaFoldDB" id="A0A4P9ZMZ5"/>
<evidence type="ECO:0000313" key="1">
    <source>
        <dbReference type="EMBL" id="RKP34764.1"/>
    </source>
</evidence>
<gene>
    <name evidence="1" type="ORF">BJ085DRAFT_33201</name>
</gene>
<dbReference type="Proteomes" id="UP000268162">
    <property type="component" value="Unassembled WGS sequence"/>
</dbReference>
<protein>
    <recommendedName>
        <fullName evidence="3">F-box domain-containing protein</fullName>
    </recommendedName>
</protein>
<organism evidence="1 2">
    <name type="scientific">Dimargaris cristalligena</name>
    <dbReference type="NCBI Taxonomy" id="215637"/>
    <lineage>
        <taxon>Eukaryota</taxon>
        <taxon>Fungi</taxon>
        <taxon>Fungi incertae sedis</taxon>
        <taxon>Zoopagomycota</taxon>
        <taxon>Kickxellomycotina</taxon>
        <taxon>Dimargaritomycetes</taxon>
        <taxon>Dimargaritales</taxon>
        <taxon>Dimargaritaceae</taxon>
        <taxon>Dimargaris</taxon>
    </lineage>
</organism>